<organism evidence="4 5">
    <name type="scientific">Streptomyces varsoviensis</name>
    <dbReference type="NCBI Taxonomy" id="67373"/>
    <lineage>
        <taxon>Bacteria</taxon>
        <taxon>Bacillati</taxon>
        <taxon>Actinomycetota</taxon>
        <taxon>Actinomycetes</taxon>
        <taxon>Kitasatosporales</taxon>
        <taxon>Streptomycetaceae</taxon>
        <taxon>Streptomyces</taxon>
    </lineage>
</organism>
<name>A0ABR5IT51_9ACTN</name>
<dbReference type="CDD" id="cd03801">
    <property type="entry name" value="GT4_PimA-like"/>
    <property type="match status" value="1"/>
</dbReference>
<evidence type="ECO:0000256" key="2">
    <source>
        <dbReference type="ARBA" id="ARBA00022679"/>
    </source>
</evidence>
<evidence type="ECO:0000313" key="4">
    <source>
        <dbReference type="EMBL" id="KOG58355.1"/>
    </source>
</evidence>
<dbReference type="SUPFAM" id="SSF53756">
    <property type="entry name" value="UDP-Glycosyltransferase/glycogen phosphorylase"/>
    <property type="match status" value="1"/>
</dbReference>
<sequence>MRILLIAEKYPPVVGGGETHVHQLAEGLAERGNEVTVLTEAVPSGPERDRYRTGKVTVREITGLVAACQRLDCKDAVEALHAEVANTEADVVHVFNYVPALLLSWLRPAVTTKLAVSLFETFVPGVRVFDLWSNWELERALQRGLVAGLHPDLHICGSQAYQRWLREAGFTEPAQVVEFGTDLSVFTDDVATRAHWRETHG</sequence>
<dbReference type="InterPro" id="IPR028098">
    <property type="entry name" value="Glyco_trans_4-like_N"/>
</dbReference>
<dbReference type="PANTHER" id="PTHR45947">
    <property type="entry name" value="SULFOQUINOVOSYL TRANSFERASE SQD2"/>
    <property type="match status" value="1"/>
</dbReference>
<dbReference type="Gene3D" id="3.40.50.2000">
    <property type="entry name" value="Glycogen Phosphorylase B"/>
    <property type="match status" value="1"/>
</dbReference>
<protein>
    <recommendedName>
        <fullName evidence="3">Glycosyltransferase subfamily 4-like N-terminal domain-containing protein</fullName>
    </recommendedName>
</protein>
<comment type="caution">
    <text evidence="4">The sequence shown here is derived from an EMBL/GenBank/DDBJ whole genome shotgun (WGS) entry which is preliminary data.</text>
</comment>
<gene>
    <name evidence="4" type="ORF">ADK38_42870</name>
</gene>
<evidence type="ECO:0000313" key="5">
    <source>
        <dbReference type="Proteomes" id="UP000037020"/>
    </source>
</evidence>
<proteinExistence type="predicted"/>
<evidence type="ECO:0000259" key="3">
    <source>
        <dbReference type="Pfam" id="PF13439"/>
    </source>
</evidence>
<feature type="domain" description="Glycosyltransferase subfamily 4-like N-terminal" evidence="3">
    <location>
        <begin position="14"/>
        <end position="184"/>
    </location>
</feature>
<dbReference type="PANTHER" id="PTHR45947:SF3">
    <property type="entry name" value="SULFOQUINOVOSYL TRANSFERASE SQD2"/>
    <property type="match status" value="1"/>
</dbReference>
<keyword evidence="5" id="KW-1185">Reference proteome</keyword>
<dbReference type="Pfam" id="PF13439">
    <property type="entry name" value="Glyco_transf_4"/>
    <property type="match status" value="1"/>
</dbReference>
<evidence type="ECO:0000256" key="1">
    <source>
        <dbReference type="ARBA" id="ARBA00022676"/>
    </source>
</evidence>
<reference evidence="4 5" key="1">
    <citation type="submission" date="2015-07" db="EMBL/GenBank/DDBJ databases">
        <authorList>
            <person name="Ju K.-S."/>
            <person name="Doroghazi J.R."/>
            <person name="Metcalf W.W."/>
        </authorList>
    </citation>
    <scope>NUCLEOTIDE SEQUENCE [LARGE SCALE GENOMIC DNA]</scope>
    <source>
        <strain evidence="4 5">NRRL B-3589</strain>
    </source>
</reference>
<dbReference type="Proteomes" id="UP000037020">
    <property type="component" value="Unassembled WGS sequence"/>
</dbReference>
<accession>A0ABR5IT51</accession>
<feature type="non-terminal residue" evidence="4">
    <location>
        <position position="201"/>
    </location>
</feature>
<keyword evidence="2" id="KW-0808">Transferase</keyword>
<dbReference type="InterPro" id="IPR050194">
    <property type="entry name" value="Glycosyltransferase_grp1"/>
</dbReference>
<dbReference type="EMBL" id="LGUT01004176">
    <property type="protein sequence ID" value="KOG58355.1"/>
    <property type="molecule type" value="Genomic_DNA"/>
</dbReference>
<keyword evidence="1" id="KW-0328">Glycosyltransferase</keyword>